<dbReference type="CDD" id="cd00024">
    <property type="entry name" value="CD_CSD"/>
    <property type="match status" value="1"/>
</dbReference>
<keyword evidence="3" id="KW-1185">Reference proteome</keyword>
<proteinExistence type="predicted"/>
<dbReference type="InterPro" id="IPR016197">
    <property type="entry name" value="Chromo-like_dom_sf"/>
</dbReference>
<dbReference type="Gene3D" id="2.40.50.40">
    <property type="match status" value="1"/>
</dbReference>
<evidence type="ECO:0000313" key="4">
    <source>
        <dbReference type="WBParaSite" id="PTRK_0001147200.1"/>
    </source>
</evidence>
<dbReference type="STRING" id="131310.A0A0N4ZSJ1"/>
<evidence type="ECO:0000259" key="2">
    <source>
        <dbReference type="PROSITE" id="PS50013"/>
    </source>
</evidence>
<dbReference type="AlphaFoldDB" id="A0A0N4ZSJ1"/>
<dbReference type="InterPro" id="IPR023780">
    <property type="entry name" value="Chromo_domain"/>
</dbReference>
<dbReference type="Proteomes" id="UP000038045">
    <property type="component" value="Unplaced"/>
</dbReference>
<accession>A0A0N4ZSJ1</accession>
<dbReference type="Pfam" id="PF00385">
    <property type="entry name" value="Chromo"/>
    <property type="match status" value="1"/>
</dbReference>
<protein>
    <submittedName>
        <fullName evidence="4">Chromo domain-containing protein</fullName>
    </submittedName>
</protein>
<dbReference type="SUPFAM" id="SSF54160">
    <property type="entry name" value="Chromo domain-like"/>
    <property type="match status" value="1"/>
</dbReference>
<organism evidence="3 4">
    <name type="scientific">Parastrongyloides trichosuri</name>
    <name type="common">Possum-specific nematode worm</name>
    <dbReference type="NCBI Taxonomy" id="131310"/>
    <lineage>
        <taxon>Eukaryota</taxon>
        <taxon>Metazoa</taxon>
        <taxon>Ecdysozoa</taxon>
        <taxon>Nematoda</taxon>
        <taxon>Chromadorea</taxon>
        <taxon>Rhabditida</taxon>
        <taxon>Tylenchina</taxon>
        <taxon>Panagrolaimomorpha</taxon>
        <taxon>Strongyloidoidea</taxon>
        <taxon>Strongyloididae</taxon>
        <taxon>Parastrongyloides</taxon>
    </lineage>
</organism>
<feature type="domain" description="Chromo" evidence="2">
    <location>
        <begin position="35"/>
        <end position="93"/>
    </location>
</feature>
<dbReference type="PROSITE" id="PS50013">
    <property type="entry name" value="CHROMO_2"/>
    <property type="match status" value="1"/>
</dbReference>
<name>A0A0N4ZSJ1_PARTI</name>
<reference evidence="4" key="1">
    <citation type="submission" date="2017-02" db="UniProtKB">
        <authorList>
            <consortium name="WormBaseParasite"/>
        </authorList>
    </citation>
    <scope>IDENTIFICATION</scope>
</reference>
<sequence>MMMKENLPVKSSVRRETRSSKNEESLNESQTIYLFRIDKIIDYCMRDGVMQFKVRWLGYEPSDDTWEPKKHFLNPNFPEDYLKRVSKKSEESIMKSSIITLNMHKKEANKEKYYNENEIRLIFSEQQQDEKGEKLYLVQLKTNEMALVYPCNILKLNISHAFTL</sequence>
<feature type="compositionally biased region" description="Basic and acidic residues" evidence="1">
    <location>
        <begin position="13"/>
        <end position="23"/>
    </location>
</feature>
<evidence type="ECO:0000313" key="3">
    <source>
        <dbReference type="Proteomes" id="UP000038045"/>
    </source>
</evidence>
<dbReference type="InterPro" id="IPR000953">
    <property type="entry name" value="Chromo/chromo_shadow_dom"/>
</dbReference>
<evidence type="ECO:0000256" key="1">
    <source>
        <dbReference type="SAM" id="MobiDB-lite"/>
    </source>
</evidence>
<dbReference type="SMART" id="SM00298">
    <property type="entry name" value="CHROMO"/>
    <property type="match status" value="1"/>
</dbReference>
<feature type="region of interest" description="Disordered" evidence="1">
    <location>
        <begin position="1"/>
        <end position="23"/>
    </location>
</feature>
<dbReference type="WBParaSite" id="PTRK_0001147200.1">
    <property type="protein sequence ID" value="PTRK_0001147200.1"/>
    <property type="gene ID" value="PTRK_0001147200"/>
</dbReference>